<dbReference type="Proteomes" id="UP001200247">
    <property type="component" value="Unassembled WGS sequence"/>
</dbReference>
<gene>
    <name evidence="1" type="ORF">LH440_09575</name>
</gene>
<proteinExistence type="predicted"/>
<organism evidence="1 2">
    <name type="scientific">Laribacter hongkongensis</name>
    <dbReference type="NCBI Taxonomy" id="168471"/>
    <lineage>
        <taxon>Bacteria</taxon>
        <taxon>Pseudomonadati</taxon>
        <taxon>Pseudomonadota</taxon>
        <taxon>Betaproteobacteria</taxon>
        <taxon>Neisseriales</taxon>
        <taxon>Aquaspirillaceae</taxon>
        <taxon>Laribacter</taxon>
    </lineage>
</organism>
<dbReference type="Gene3D" id="3.90.550.10">
    <property type="entry name" value="Spore Coat Polysaccharide Biosynthesis Protein SpsA, Chain A"/>
    <property type="match status" value="1"/>
</dbReference>
<dbReference type="AlphaFoldDB" id="A0ABD4STS8"/>
<dbReference type="InterPro" id="IPR029044">
    <property type="entry name" value="Nucleotide-diphossugar_trans"/>
</dbReference>
<comment type="caution">
    <text evidence="1">The sequence shown here is derived from an EMBL/GenBank/DDBJ whole genome shotgun (WGS) entry which is preliminary data.</text>
</comment>
<dbReference type="EMBL" id="JAJAXM010000016">
    <property type="protein sequence ID" value="MCG9026145.1"/>
    <property type="molecule type" value="Genomic_DNA"/>
</dbReference>
<reference evidence="1 2" key="1">
    <citation type="submission" date="2021-10" db="EMBL/GenBank/DDBJ databases">
        <title>Whole-genome sequencing analysis of Laribacter hongkongensis: virulence gene profiles, carbohydrate-active enzyme prediction, and antimicrobial resistance characterization.</title>
        <authorList>
            <person name="Yuan P."/>
            <person name="Zhan Y."/>
            <person name="Chen D."/>
        </authorList>
    </citation>
    <scope>NUCLEOTIDE SEQUENCE [LARGE SCALE GENOMIC DNA]</scope>
    <source>
        <strain evidence="1 2">W67</strain>
    </source>
</reference>
<dbReference type="RefSeq" id="WP_239894047.1">
    <property type="nucleotide sequence ID" value="NZ_JAJAXM010000016.1"/>
</dbReference>
<sequence length="255" mass="28517">MIKMKNDKSCLIVYVCREKDANWHGKALEFVESILSCRPGADYSLLVVYKGFSDNLRSARNVFSGVSVFELVVEDSGYDIGAYRLAVNIVNAEYICCLSASSRVLCENWLSMMLQVCSDNRVGIVGAMGSYESNGLLSEGFPMFPNPHIRTTGFIIRCGDFLSYTKTPVDKMDAHLIESGWNGLTACVLNSGRQALVVGKNGVAFDITEWRASETFRSGRQSNLLIADHWSDHYMDCDELVRKKLQFLTWGVLDE</sequence>
<evidence type="ECO:0008006" key="3">
    <source>
        <dbReference type="Google" id="ProtNLM"/>
    </source>
</evidence>
<evidence type="ECO:0000313" key="2">
    <source>
        <dbReference type="Proteomes" id="UP001200247"/>
    </source>
</evidence>
<accession>A0ABD4STS8</accession>
<evidence type="ECO:0000313" key="1">
    <source>
        <dbReference type="EMBL" id="MCG9026145.1"/>
    </source>
</evidence>
<protein>
    <recommendedName>
        <fullName evidence="3">Glycosyltransferase</fullName>
    </recommendedName>
</protein>
<name>A0ABD4STS8_9NEIS</name>